<dbReference type="NCBIfam" id="NF033634">
    <property type="entry name" value="SLATT_1"/>
    <property type="match status" value="1"/>
</dbReference>
<reference evidence="2 3" key="1">
    <citation type="submission" date="2016-01" db="EMBL/GenBank/DDBJ databases">
        <title>Genome sequencing of Roseivirga echinicomitans KMM 6058.</title>
        <authorList>
            <person name="Selvaratnam C."/>
            <person name="Thevarajoo S."/>
            <person name="Goh K.M."/>
            <person name="Ee R."/>
            <person name="Chan K.-G."/>
            <person name="Chong C.S."/>
        </authorList>
    </citation>
    <scope>NUCLEOTIDE SEQUENCE [LARGE SCALE GENOMIC DNA]</scope>
    <source>
        <strain evidence="2 3">KMM 6058</strain>
    </source>
</reference>
<dbReference type="STRING" id="296218.AWN68_02670"/>
<gene>
    <name evidence="2" type="ORF">AWN68_02670</name>
</gene>
<organism evidence="2 3">
    <name type="scientific">Roseivirga echinicomitans</name>
    <dbReference type="NCBI Taxonomy" id="296218"/>
    <lineage>
        <taxon>Bacteria</taxon>
        <taxon>Pseudomonadati</taxon>
        <taxon>Bacteroidota</taxon>
        <taxon>Cytophagia</taxon>
        <taxon>Cytophagales</taxon>
        <taxon>Roseivirgaceae</taxon>
        <taxon>Roseivirga</taxon>
    </lineage>
</organism>
<name>A0A150XY88_9BACT</name>
<feature type="transmembrane region" description="Helical" evidence="1">
    <location>
        <begin position="20"/>
        <end position="38"/>
    </location>
</feature>
<evidence type="ECO:0008006" key="4">
    <source>
        <dbReference type="Google" id="ProtNLM"/>
    </source>
</evidence>
<dbReference type="Proteomes" id="UP000075615">
    <property type="component" value="Unassembled WGS sequence"/>
</dbReference>
<protein>
    <recommendedName>
        <fullName evidence="4">SMODS and SLOG-associating 2TM effector domain-containing protein</fullName>
    </recommendedName>
</protein>
<evidence type="ECO:0000313" key="3">
    <source>
        <dbReference type="Proteomes" id="UP000075615"/>
    </source>
</evidence>
<keyword evidence="1" id="KW-1133">Transmembrane helix</keyword>
<comment type="caution">
    <text evidence="2">The sequence shown here is derived from an EMBL/GenBank/DDBJ whole genome shotgun (WGS) entry which is preliminary data.</text>
</comment>
<accession>A0A150XY88</accession>
<proteinExistence type="predicted"/>
<keyword evidence="1" id="KW-0812">Transmembrane</keyword>
<dbReference type="Pfam" id="PF14015">
    <property type="entry name" value="DUF4231"/>
    <property type="match status" value="1"/>
</dbReference>
<dbReference type="AlphaFoldDB" id="A0A150XY88"/>
<dbReference type="EMBL" id="LRDB01000001">
    <property type="protein sequence ID" value="KYG83727.1"/>
    <property type="molecule type" value="Genomic_DNA"/>
</dbReference>
<dbReference type="InterPro" id="IPR025325">
    <property type="entry name" value="DUF4231"/>
</dbReference>
<evidence type="ECO:0000313" key="2">
    <source>
        <dbReference type="EMBL" id="KYG83727.1"/>
    </source>
</evidence>
<keyword evidence="3" id="KW-1185">Reference proteome</keyword>
<sequence length="103" mass="11892">MISASISVIANVEFGIKNVLLSILSSSVIILVGISELMKFREQWMEYRTTAETIKSEKMLFLTNTGPYSQEGKFNYYVENHEAIVKSEHINWKNFFIKKDHGQ</sequence>
<evidence type="ECO:0000256" key="1">
    <source>
        <dbReference type="SAM" id="Phobius"/>
    </source>
</evidence>
<keyword evidence="1" id="KW-0472">Membrane</keyword>